<dbReference type="Proteomes" id="UP000246569">
    <property type="component" value="Unassembled WGS sequence"/>
</dbReference>
<evidence type="ECO:0000313" key="2">
    <source>
        <dbReference type="EMBL" id="PWV64777.1"/>
    </source>
</evidence>
<dbReference type="EMBL" id="QGTJ01000002">
    <property type="protein sequence ID" value="PWV64777.1"/>
    <property type="molecule type" value="Genomic_DNA"/>
</dbReference>
<feature type="region of interest" description="Disordered" evidence="1">
    <location>
        <begin position="1"/>
        <end position="22"/>
    </location>
</feature>
<organism evidence="2 3">
    <name type="scientific">Plasticicumulans acidivorans</name>
    <dbReference type="NCBI Taxonomy" id="886464"/>
    <lineage>
        <taxon>Bacteria</taxon>
        <taxon>Pseudomonadati</taxon>
        <taxon>Pseudomonadota</taxon>
        <taxon>Gammaproteobacteria</taxon>
        <taxon>Candidatus Competibacteraceae</taxon>
        <taxon>Plasticicumulans</taxon>
    </lineage>
</organism>
<name>A0A317N3Q7_9GAMM</name>
<keyword evidence="3" id="KW-1185">Reference proteome</keyword>
<evidence type="ECO:0000256" key="1">
    <source>
        <dbReference type="SAM" id="MobiDB-lite"/>
    </source>
</evidence>
<reference evidence="2 3" key="1">
    <citation type="submission" date="2018-05" db="EMBL/GenBank/DDBJ databases">
        <title>Genomic Encyclopedia of Type Strains, Phase IV (KMG-IV): sequencing the most valuable type-strain genomes for metagenomic binning, comparative biology and taxonomic classification.</title>
        <authorList>
            <person name="Goeker M."/>
        </authorList>
    </citation>
    <scope>NUCLEOTIDE SEQUENCE [LARGE SCALE GENOMIC DNA]</scope>
    <source>
        <strain evidence="2 3">DSM 23606</strain>
    </source>
</reference>
<gene>
    <name evidence="2" type="ORF">C7443_102430</name>
</gene>
<sequence>MMNDDDNAPGMPEPKRVGPPEVAPVTIGGLRFEALHWGRERGLPQNGGLVEAFDAASGARQWVLQIYAIDYDPTLEEDVQDIFIEKLKAGPHGTLKVVDENGRHFVVDLATLTVTQK</sequence>
<protein>
    <submittedName>
        <fullName evidence="2">Uncharacterized protein</fullName>
    </submittedName>
</protein>
<comment type="caution">
    <text evidence="2">The sequence shown here is derived from an EMBL/GenBank/DDBJ whole genome shotgun (WGS) entry which is preliminary data.</text>
</comment>
<evidence type="ECO:0000313" key="3">
    <source>
        <dbReference type="Proteomes" id="UP000246569"/>
    </source>
</evidence>
<proteinExistence type="predicted"/>
<dbReference type="AlphaFoldDB" id="A0A317N3Q7"/>
<accession>A0A317N3Q7</accession>